<dbReference type="AlphaFoldDB" id="E3HG53"/>
<dbReference type="STRING" id="762376.AXYL_05657"/>
<dbReference type="HOGENOM" id="CLU_057267_1_0_4"/>
<feature type="transmembrane region" description="Helical" evidence="2">
    <location>
        <begin position="32"/>
        <end position="54"/>
    </location>
</feature>
<dbReference type="GO" id="GO:0005886">
    <property type="term" value="C:plasma membrane"/>
    <property type="evidence" value="ECO:0007669"/>
    <property type="project" value="UniProtKB-SubCell"/>
</dbReference>
<feature type="transmembrane region" description="Helical" evidence="2">
    <location>
        <begin position="196"/>
        <end position="213"/>
    </location>
</feature>
<keyword evidence="4" id="KW-0407">Ion channel</keyword>
<proteinExistence type="predicted"/>
<dbReference type="Gene3D" id="3.40.50.720">
    <property type="entry name" value="NAD(P)-binding Rossmann-like Domain"/>
    <property type="match status" value="1"/>
</dbReference>
<feature type="transmembrane region" description="Helical" evidence="2">
    <location>
        <begin position="87"/>
        <end position="105"/>
    </location>
</feature>
<dbReference type="Pfam" id="PF07885">
    <property type="entry name" value="Ion_trans_2"/>
    <property type="match status" value="1"/>
</dbReference>
<organism evidence="4 5">
    <name type="scientific">Achromobacter xylosoxidans (strain A8)</name>
    <dbReference type="NCBI Taxonomy" id="762376"/>
    <lineage>
        <taxon>Bacteria</taxon>
        <taxon>Pseudomonadati</taxon>
        <taxon>Pseudomonadota</taxon>
        <taxon>Betaproteobacteria</taxon>
        <taxon>Burkholderiales</taxon>
        <taxon>Alcaligenaceae</taxon>
        <taxon>Achromobacter</taxon>
    </lineage>
</organism>
<evidence type="ECO:0000313" key="4">
    <source>
        <dbReference type="EMBL" id="ADP18956.1"/>
    </source>
</evidence>
<dbReference type="NCBIfam" id="NF007828">
    <property type="entry name" value="PRK10537.1"/>
    <property type="match status" value="1"/>
</dbReference>
<sequence length="420" mass="45251">MPPTMPAKDLDPFPPNPMPTLPVPLKHRLRKLLALFPPNWCLAILVALDGYAFMHPVLREVRAREYGFWLAIDNWHEVMRVVGLLEIPRLVLGVGLQIIALGLILKARIAWAFSLVLLIGVGTFAIMGDGGRAGLGIYTLVLVIALVAYWRRFDRASVTAGSLFALVSMLSLLIYAVFGTLYLGNEFNPPITDATTALYFSIVSMSTVGYGDITPHSGTARLFTASIIILGITIFATSISAIAGPVIGGNLKRLVKGRFSTAMRKNHIIIAGATPIAMSVYDGLRRRGDEVTVIVPPGVPQEYPAATDLIEGDPSSVDVLHNAGVTRARYVLALRDDDAENAFIVLAAKEACGESGAKTVALVNTSKHLEKIRRVNPDLVFSVQLLGAELLTRAINGEPMDSQSITDLFFAKAAPNGKTA</sequence>
<dbReference type="eggNOG" id="COG1226">
    <property type="taxonomic scope" value="Bacteria"/>
</dbReference>
<dbReference type="GO" id="GO:0006813">
    <property type="term" value="P:potassium ion transport"/>
    <property type="evidence" value="ECO:0007669"/>
    <property type="project" value="InterPro"/>
</dbReference>
<accession>E3HG53</accession>
<evidence type="ECO:0000256" key="2">
    <source>
        <dbReference type="SAM" id="Phobius"/>
    </source>
</evidence>
<evidence type="ECO:0000259" key="3">
    <source>
        <dbReference type="PROSITE" id="PS51201"/>
    </source>
</evidence>
<dbReference type="KEGG" id="axy:AXYL_05657"/>
<comment type="subcellular location">
    <subcellularLocation>
        <location evidence="1">Cell membrane</location>
        <topology evidence="1">Multi-pass membrane protein</topology>
    </subcellularLocation>
</comment>
<dbReference type="InterPro" id="IPR013099">
    <property type="entry name" value="K_chnl_dom"/>
</dbReference>
<feature type="transmembrane region" description="Helical" evidence="2">
    <location>
        <begin position="225"/>
        <end position="247"/>
    </location>
</feature>
<dbReference type="InterPro" id="IPR050721">
    <property type="entry name" value="Trk_Ktr_HKT_K-transport"/>
</dbReference>
<name>E3HG53_ACHXA</name>
<protein>
    <submittedName>
        <fullName evidence="4">Voltage-gated potassium channel</fullName>
    </submittedName>
</protein>
<evidence type="ECO:0000313" key="5">
    <source>
        <dbReference type="Proteomes" id="UP000006876"/>
    </source>
</evidence>
<keyword evidence="2" id="KW-1133">Transmembrane helix</keyword>
<dbReference type="Gene3D" id="1.10.287.70">
    <property type="match status" value="1"/>
</dbReference>
<gene>
    <name evidence="4" type="ordered locus">AXYL_05657</name>
</gene>
<dbReference type="Pfam" id="PF02254">
    <property type="entry name" value="TrkA_N"/>
    <property type="match status" value="1"/>
</dbReference>
<keyword evidence="2" id="KW-0472">Membrane</keyword>
<dbReference type="GO" id="GO:0034220">
    <property type="term" value="P:monoatomic ion transmembrane transport"/>
    <property type="evidence" value="ECO:0007669"/>
    <property type="project" value="UniProtKB-KW"/>
</dbReference>
<keyword evidence="2" id="KW-0812">Transmembrane</keyword>
<reference evidence="4 5" key="1">
    <citation type="journal article" date="2011" name="J. Bacteriol.">
        <title>Complete genome sequence of the haloaromatic acid-degrading bacterium Achromobacter xylosoxidans A8.</title>
        <authorList>
            <person name="Strnad H."/>
            <person name="Ridl J."/>
            <person name="Paces J."/>
            <person name="Kolar M."/>
            <person name="Vlcek C."/>
            <person name="Paces V."/>
        </authorList>
    </citation>
    <scope>NUCLEOTIDE SEQUENCE [LARGE SCALE GENOMIC DNA]</scope>
    <source>
        <strain evidence="4 5">A8</strain>
    </source>
</reference>
<dbReference type="SUPFAM" id="SSF51735">
    <property type="entry name" value="NAD(P)-binding Rossmann-fold domains"/>
    <property type="match status" value="1"/>
</dbReference>
<dbReference type="PANTHER" id="PTHR43833">
    <property type="entry name" value="POTASSIUM CHANNEL PROTEIN 2-RELATED-RELATED"/>
    <property type="match status" value="1"/>
</dbReference>
<keyword evidence="4" id="KW-0813">Transport</keyword>
<dbReference type="InterPro" id="IPR003148">
    <property type="entry name" value="RCK_N"/>
</dbReference>
<feature type="transmembrane region" description="Helical" evidence="2">
    <location>
        <begin position="110"/>
        <end position="127"/>
    </location>
</feature>
<dbReference type="PROSITE" id="PS51201">
    <property type="entry name" value="RCK_N"/>
    <property type="match status" value="1"/>
</dbReference>
<dbReference type="EMBL" id="CP002287">
    <property type="protein sequence ID" value="ADP18956.1"/>
    <property type="molecule type" value="Genomic_DNA"/>
</dbReference>
<dbReference type="InterPro" id="IPR036291">
    <property type="entry name" value="NAD(P)-bd_dom_sf"/>
</dbReference>
<dbReference type="Proteomes" id="UP000006876">
    <property type="component" value="Chromosome"/>
</dbReference>
<dbReference type="PANTHER" id="PTHR43833:SF11">
    <property type="entry name" value="VOLTAGE-GATED POTASSIUM CHANNEL KCH"/>
    <property type="match status" value="1"/>
</dbReference>
<keyword evidence="4" id="KW-0406">Ion transport</keyword>
<dbReference type="SUPFAM" id="SSF81324">
    <property type="entry name" value="Voltage-gated potassium channels"/>
    <property type="match status" value="1"/>
</dbReference>
<feature type="transmembrane region" description="Helical" evidence="2">
    <location>
        <begin position="133"/>
        <end position="151"/>
    </location>
</feature>
<evidence type="ECO:0000256" key="1">
    <source>
        <dbReference type="ARBA" id="ARBA00004651"/>
    </source>
</evidence>
<feature type="domain" description="RCK N-terminal" evidence="3">
    <location>
        <begin position="265"/>
        <end position="381"/>
    </location>
</feature>
<feature type="transmembrane region" description="Helical" evidence="2">
    <location>
        <begin position="163"/>
        <end position="184"/>
    </location>
</feature>